<dbReference type="GO" id="GO:0009423">
    <property type="term" value="P:chorismate biosynthetic process"/>
    <property type="evidence" value="ECO:0007669"/>
    <property type="project" value="UniProtKB-UniRule"/>
</dbReference>
<dbReference type="InterPro" id="IPR013792">
    <property type="entry name" value="RNA3'P_cycl/enolpyr_Trfase_a/b"/>
</dbReference>
<keyword evidence="3 7" id="KW-0028">Amino-acid biosynthesis</keyword>
<dbReference type="Pfam" id="PF00275">
    <property type="entry name" value="EPSP_synthase"/>
    <property type="match status" value="1"/>
</dbReference>
<feature type="binding site" evidence="7">
    <location>
        <position position="109"/>
    </location>
    <ligand>
        <name>phosphoenolpyruvate</name>
        <dbReference type="ChEBI" id="CHEBI:58702"/>
    </ligand>
</feature>
<dbReference type="InterPro" id="IPR001986">
    <property type="entry name" value="Enolpyruvate_Tfrase_dom"/>
</dbReference>
<feature type="binding site" evidence="7">
    <location>
        <position position="137"/>
    </location>
    <ligand>
        <name>phosphoenolpyruvate</name>
        <dbReference type="ChEBI" id="CHEBI:58702"/>
    </ligand>
</feature>
<feature type="binding site" evidence="7">
    <location>
        <position position="38"/>
    </location>
    <ligand>
        <name>phosphoenolpyruvate</name>
        <dbReference type="ChEBI" id="CHEBI:58702"/>
    </ligand>
</feature>
<feature type="binding site" evidence="7">
    <location>
        <position position="185"/>
    </location>
    <ligand>
        <name>phosphoenolpyruvate</name>
        <dbReference type="ChEBI" id="CHEBI:58702"/>
    </ligand>
</feature>
<evidence type="ECO:0000256" key="5">
    <source>
        <dbReference type="ARBA" id="ARBA00023141"/>
    </source>
</evidence>
<dbReference type="CDD" id="cd01556">
    <property type="entry name" value="EPSP_synthase"/>
    <property type="match status" value="1"/>
</dbReference>
<keyword evidence="5 7" id="KW-0057">Aromatic amino acid biosynthesis</keyword>
<dbReference type="GO" id="GO:0008652">
    <property type="term" value="P:amino acid biosynthetic process"/>
    <property type="evidence" value="ECO:0007669"/>
    <property type="project" value="UniProtKB-KW"/>
</dbReference>
<keyword evidence="10" id="KW-1185">Reference proteome</keyword>
<keyword evidence="7" id="KW-0963">Cytoplasm</keyword>
<feature type="binding site" evidence="7">
    <location>
        <position position="427"/>
    </location>
    <ligand>
        <name>phosphoenolpyruvate</name>
        <dbReference type="ChEBI" id="CHEBI:58702"/>
    </ligand>
</feature>
<comment type="function">
    <text evidence="7">Catalyzes the transfer of the enolpyruvyl moiety of phosphoenolpyruvate (PEP) to the 5-hydroxyl of shikimate-3-phosphate (S3P) to produce enolpyruvyl shikimate-3-phosphate and inorganic phosphate.</text>
</comment>
<evidence type="ECO:0000259" key="8">
    <source>
        <dbReference type="Pfam" id="PF00275"/>
    </source>
</evidence>
<protein>
    <recommendedName>
        <fullName evidence="7">3-phosphoshikimate 1-carboxyvinyltransferase</fullName>
        <ecNumber evidence="7">2.5.1.19</ecNumber>
    </recommendedName>
    <alternativeName>
        <fullName evidence="7">5-enolpyruvylshikimate-3-phosphate synthase</fullName>
        <shortName evidence="7">EPSP synthase</shortName>
        <shortName evidence="7">EPSPS</shortName>
    </alternativeName>
</protein>
<proteinExistence type="inferred from homology"/>
<comment type="caution">
    <text evidence="9">The sequence shown here is derived from an EMBL/GenBank/DDBJ whole genome shotgun (WGS) entry which is preliminary data.</text>
</comment>
<sequence>MPDLEARSPWSVHQGIHQVKISPPRLKVNSVIRVSGSKSLTNRALIIAAMAEGISRIEGILRSDDAYWCIESLRELGIDLAIEGDTAIVTGCGGKWPAPRGQLYVGAAGTVARFLPAALAAGQGEWTLTGSKRMSERPIEQLLMALTDQGAGLQYLNQEHAYPFVLQGNGLNGGNVQLAGNLSSQFVSGLLVAAPYANQPMTIHMQGVTVQREYVNMTIDMMRSFGVEAAEDLEQNIYHIPSGKYSACTIKLEPDISTCCYFWAMAALTEGYIRTEGIYADRTRQPDIEMLEVLERMGCTVVRGEDGAVEVHGTSQLRGGFELSMARWSDQTLTIAAMAPFADAPITMKDAAHIRHHECDRISAICTELRKLSIRVEEHADGLTVYPGHPEPALLDTYDDHRMAMALSLIGLKAEGITILDPGCISKTCPDYFSRLRELGAGIHFFA</sequence>
<feature type="binding site" evidence="7">
    <location>
        <position position="361"/>
    </location>
    <ligand>
        <name>phosphoenolpyruvate</name>
        <dbReference type="ChEBI" id="CHEBI:58702"/>
    </ligand>
</feature>
<evidence type="ECO:0000313" key="9">
    <source>
        <dbReference type="EMBL" id="REK77899.1"/>
    </source>
</evidence>
<dbReference type="NCBIfam" id="TIGR01356">
    <property type="entry name" value="aroA"/>
    <property type="match status" value="1"/>
</dbReference>
<dbReference type="GO" id="GO:0005737">
    <property type="term" value="C:cytoplasm"/>
    <property type="evidence" value="ECO:0007669"/>
    <property type="project" value="UniProtKB-SubCell"/>
</dbReference>
<dbReference type="PIRSF" id="PIRSF000505">
    <property type="entry name" value="EPSPS"/>
    <property type="match status" value="1"/>
</dbReference>
<feature type="binding site" evidence="7">
    <location>
        <position position="38"/>
    </location>
    <ligand>
        <name>3-phosphoshikimate</name>
        <dbReference type="ChEBI" id="CHEBI:145989"/>
    </ligand>
</feature>
<feature type="active site" description="Proton acceptor" evidence="7">
    <location>
        <position position="330"/>
    </location>
</feature>
<evidence type="ECO:0000256" key="2">
    <source>
        <dbReference type="ARBA" id="ARBA00009948"/>
    </source>
</evidence>
<dbReference type="UniPathway" id="UPA00053">
    <property type="reaction ID" value="UER00089"/>
</dbReference>
<reference evidence="9 10" key="1">
    <citation type="submission" date="2018-08" db="EMBL/GenBank/DDBJ databases">
        <title>Paenibacillus sp. M4BSY-1, whole genome shotgun sequence.</title>
        <authorList>
            <person name="Tuo L."/>
        </authorList>
    </citation>
    <scope>NUCLEOTIDE SEQUENCE [LARGE SCALE GENOMIC DNA]</scope>
    <source>
        <strain evidence="9 10">M4BSY-1</strain>
    </source>
</reference>
<keyword evidence="4 7" id="KW-0808">Transferase</keyword>
<feature type="binding site" evidence="7">
    <location>
        <position position="184"/>
    </location>
    <ligand>
        <name>3-phosphoshikimate</name>
        <dbReference type="ChEBI" id="CHEBI:145989"/>
    </ligand>
</feature>
<comment type="subunit">
    <text evidence="7">Monomer.</text>
</comment>
<dbReference type="GO" id="GO:0009073">
    <property type="term" value="P:aromatic amino acid family biosynthetic process"/>
    <property type="evidence" value="ECO:0007669"/>
    <property type="project" value="UniProtKB-KW"/>
</dbReference>
<dbReference type="PANTHER" id="PTHR21090:SF5">
    <property type="entry name" value="PENTAFUNCTIONAL AROM POLYPEPTIDE"/>
    <property type="match status" value="1"/>
</dbReference>
<dbReference type="PANTHER" id="PTHR21090">
    <property type="entry name" value="AROM/DEHYDROQUINATE SYNTHASE"/>
    <property type="match status" value="1"/>
</dbReference>
<dbReference type="InterPro" id="IPR036968">
    <property type="entry name" value="Enolpyruvate_Tfrase_sf"/>
</dbReference>
<dbReference type="AlphaFoldDB" id="A0A371PQ78"/>
<feature type="binding site" evidence="7">
    <location>
        <position position="357"/>
    </location>
    <ligand>
        <name>3-phosphoshikimate</name>
        <dbReference type="ChEBI" id="CHEBI:145989"/>
    </ligand>
</feature>
<evidence type="ECO:0000256" key="4">
    <source>
        <dbReference type="ARBA" id="ARBA00022679"/>
    </source>
</evidence>
<gene>
    <name evidence="7 9" type="primary">aroA</name>
    <name evidence="9" type="ORF">DX130_08200</name>
</gene>
<name>A0A371PQ78_9BACL</name>
<dbReference type="EC" id="2.5.1.19" evidence="7"/>
<evidence type="ECO:0000313" key="10">
    <source>
        <dbReference type="Proteomes" id="UP000261905"/>
    </source>
</evidence>
<dbReference type="SUPFAM" id="SSF55205">
    <property type="entry name" value="EPT/RTPC-like"/>
    <property type="match status" value="1"/>
</dbReference>
<feature type="binding site" evidence="7">
    <location>
        <position position="330"/>
    </location>
    <ligand>
        <name>3-phosphoshikimate</name>
        <dbReference type="ChEBI" id="CHEBI:145989"/>
    </ligand>
</feature>
<dbReference type="OrthoDB" id="9809920at2"/>
<dbReference type="HAMAP" id="MF_00210">
    <property type="entry name" value="EPSP_synth"/>
    <property type="match status" value="1"/>
</dbReference>
<accession>A0A371PQ78</accession>
<comment type="caution">
    <text evidence="7">Lacks conserved residue(s) required for the propagation of feature annotation.</text>
</comment>
<feature type="binding site" evidence="7">
    <location>
        <position position="183"/>
    </location>
    <ligand>
        <name>3-phosphoshikimate</name>
        <dbReference type="ChEBI" id="CHEBI:145989"/>
    </ligand>
</feature>
<feature type="binding site" evidence="7">
    <location>
        <position position="402"/>
    </location>
    <ligand>
        <name>phosphoenolpyruvate</name>
        <dbReference type="ChEBI" id="CHEBI:58702"/>
    </ligand>
</feature>
<evidence type="ECO:0000256" key="6">
    <source>
        <dbReference type="ARBA" id="ARBA00044633"/>
    </source>
</evidence>
<organism evidence="9 10">
    <name type="scientific">Paenibacillus paeoniae</name>
    <dbReference type="NCBI Taxonomy" id="2292705"/>
    <lineage>
        <taxon>Bacteria</taxon>
        <taxon>Bacillati</taxon>
        <taxon>Bacillota</taxon>
        <taxon>Bacilli</taxon>
        <taxon>Bacillales</taxon>
        <taxon>Paenibacillaceae</taxon>
        <taxon>Paenibacillus</taxon>
    </lineage>
</organism>
<dbReference type="GO" id="GO:0003866">
    <property type="term" value="F:3-phosphoshikimate 1-carboxyvinyltransferase activity"/>
    <property type="evidence" value="ECO:0007669"/>
    <property type="project" value="UniProtKB-UniRule"/>
</dbReference>
<feature type="domain" description="Enolpyruvate transferase" evidence="8">
    <location>
        <begin position="27"/>
        <end position="436"/>
    </location>
</feature>
<evidence type="ECO:0000256" key="3">
    <source>
        <dbReference type="ARBA" id="ARBA00022605"/>
    </source>
</evidence>
<comment type="catalytic activity">
    <reaction evidence="6">
        <text>3-phosphoshikimate + phosphoenolpyruvate = 5-O-(1-carboxyvinyl)-3-phosphoshikimate + phosphate</text>
        <dbReference type="Rhea" id="RHEA:21256"/>
        <dbReference type="ChEBI" id="CHEBI:43474"/>
        <dbReference type="ChEBI" id="CHEBI:57701"/>
        <dbReference type="ChEBI" id="CHEBI:58702"/>
        <dbReference type="ChEBI" id="CHEBI:145989"/>
        <dbReference type="EC" id="2.5.1.19"/>
    </reaction>
    <physiologicalReaction direction="left-to-right" evidence="6">
        <dbReference type="Rhea" id="RHEA:21257"/>
    </physiologicalReaction>
</comment>
<evidence type="ECO:0000256" key="7">
    <source>
        <dbReference type="HAMAP-Rule" id="MF_00210"/>
    </source>
</evidence>
<dbReference type="Proteomes" id="UP000261905">
    <property type="component" value="Unassembled WGS sequence"/>
</dbReference>
<evidence type="ECO:0000256" key="1">
    <source>
        <dbReference type="ARBA" id="ARBA00004811"/>
    </source>
</evidence>
<comment type="similarity">
    <text evidence="2 7">Belongs to the EPSP synthase family.</text>
</comment>
<dbReference type="InterPro" id="IPR006264">
    <property type="entry name" value="EPSP_synthase"/>
</dbReference>
<feature type="binding site" evidence="7">
    <location>
        <position position="43"/>
    </location>
    <ligand>
        <name>3-phosphoshikimate</name>
        <dbReference type="ChEBI" id="CHEBI:145989"/>
    </ligand>
</feature>
<comment type="pathway">
    <text evidence="1 7">Metabolic intermediate biosynthesis; chorismate biosynthesis; chorismate from D-erythrose 4-phosphate and phosphoenolpyruvate: step 6/7.</text>
</comment>
<dbReference type="Gene3D" id="3.65.10.10">
    <property type="entry name" value="Enolpyruvate transferase domain"/>
    <property type="match status" value="2"/>
</dbReference>
<comment type="subcellular location">
    <subcellularLocation>
        <location evidence="7">Cytoplasm</location>
    </subcellularLocation>
</comment>
<feature type="binding site" evidence="7">
    <location>
        <position position="185"/>
    </location>
    <ligand>
        <name>3-phosphoshikimate</name>
        <dbReference type="ChEBI" id="CHEBI:145989"/>
    </ligand>
</feature>
<dbReference type="EMBL" id="QUBQ01000001">
    <property type="protein sequence ID" value="REK77899.1"/>
    <property type="molecule type" value="Genomic_DNA"/>
</dbReference>
<feature type="binding site" evidence="7">
    <location>
        <position position="39"/>
    </location>
    <ligand>
        <name>3-phosphoshikimate</name>
        <dbReference type="ChEBI" id="CHEBI:145989"/>
    </ligand>
</feature>